<keyword evidence="1" id="KW-1133">Transmembrane helix</keyword>
<dbReference type="AlphaFoldDB" id="A0A6A4QVB8"/>
<comment type="caution">
    <text evidence="2">The sequence shown here is derived from an EMBL/GenBank/DDBJ whole genome shotgun (WGS) entry which is preliminary data.</text>
</comment>
<feature type="transmembrane region" description="Helical" evidence="1">
    <location>
        <begin position="12"/>
        <end position="36"/>
    </location>
</feature>
<dbReference type="EMBL" id="WOCE01000003">
    <property type="protein sequence ID" value="KAE9618051.1"/>
    <property type="molecule type" value="Genomic_DNA"/>
</dbReference>
<evidence type="ECO:0000256" key="1">
    <source>
        <dbReference type="SAM" id="Phobius"/>
    </source>
</evidence>
<name>A0A6A4QVB8_LUPAL</name>
<organism evidence="2 3">
    <name type="scientific">Lupinus albus</name>
    <name type="common">White lupine</name>
    <name type="synonym">Lupinus termis</name>
    <dbReference type="NCBI Taxonomy" id="3870"/>
    <lineage>
        <taxon>Eukaryota</taxon>
        <taxon>Viridiplantae</taxon>
        <taxon>Streptophyta</taxon>
        <taxon>Embryophyta</taxon>
        <taxon>Tracheophyta</taxon>
        <taxon>Spermatophyta</taxon>
        <taxon>Magnoliopsida</taxon>
        <taxon>eudicotyledons</taxon>
        <taxon>Gunneridae</taxon>
        <taxon>Pentapetalae</taxon>
        <taxon>rosids</taxon>
        <taxon>fabids</taxon>
        <taxon>Fabales</taxon>
        <taxon>Fabaceae</taxon>
        <taxon>Papilionoideae</taxon>
        <taxon>50 kb inversion clade</taxon>
        <taxon>genistoids sensu lato</taxon>
        <taxon>core genistoids</taxon>
        <taxon>Genisteae</taxon>
        <taxon>Lupinus</taxon>
    </lineage>
</organism>
<gene>
    <name evidence="2" type="ORF">Lalb_Chr03g0042051</name>
</gene>
<accession>A0A6A4QVB8</accession>
<evidence type="ECO:0000313" key="2">
    <source>
        <dbReference type="EMBL" id="KAE9618051.1"/>
    </source>
</evidence>
<keyword evidence="3" id="KW-1185">Reference proteome</keyword>
<proteinExistence type="predicted"/>
<protein>
    <submittedName>
        <fullName evidence="2">Uncharacterized protein</fullName>
    </submittedName>
</protein>
<feature type="transmembrane region" description="Helical" evidence="1">
    <location>
        <begin position="56"/>
        <end position="74"/>
    </location>
</feature>
<dbReference type="Proteomes" id="UP000447434">
    <property type="component" value="Chromosome 3"/>
</dbReference>
<evidence type="ECO:0000313" key="3">
    <source>
        <dbReference type="Proteomes" id="UP000447434"/>
    </source>
</evidence>
<keyword evidence="1" id="KW-0812">Transmembrane</keyword>
<keyword evidence="1" id="KW-0472">Membrane</keyword>
<sequence>MAMLNPFIIVQFAILMDIQIVVVTLGLDILLGGNIILDPTKHVVDLPLVMVETRDLLLHTVIPLLLLLLHLRILSHWLICLRLISSNYFLL</sequence>
<reference evidence="3" key="1">
    <citation type="journal article" date="2020" name="Nat. Commun.">
        <title>Genome sequence of the cluster root forming white lupin.</title>
        <authorList>
            <person name="Hufnagel B."/>
            <person name="Marques A."/>
            <person name="Soriano A."/>
            <person name="Marques L."/>
            <person name="Divol F."/>
            <person name="Doumas P."/>
            <person name="Sallet E."/>
            <person name="Mancinotti D."/>
            <person name="Carrere S."/>
            <person name="Marande W."/>
            <person name="Arribat S."/>
            <person name="Keller J."/>
            <person name="Huneau C."/>
            <person name="Blein T."/>
            <person name="Aime D."/>
            <person name="Laguerre M."/>
            <person name="Taylor J."/>
            <person name="Schubert V."/>
            <person name="Nelson M."/>
            <person name="Geu-Flores F."/>
            <person name="Crespi M."/>
            <person name="Gallardo-Guerrero K."/>
            <person name="Delaux P.-M."/>
            <person name="Salse J."/>
            <person name="Berges H."/>
            <person name="Guyot R."/>
            <person name="Gouzy J."/>
            <person name="Peret B."/>
        </authorList>
    </citation>
    <scope>NUCLEOTIDE SEQUENCE [LARGE SCALE GENOMIC DNA]</scope>
    <source>
        <strain evidence="3">cv. Amiga</strain>
    </source>
</reference>